<feature type="compositionally biased region" description="Basic and acidic residues" evidence="3">
    <location>
        <begin position="326"/>
        <end position="336"/>
    </location>
</feature>
<protein>
    <recommendedName>
        <fullName evidence="5">RRM domain-containing protein</fullName>
    </recommendedName>
</protein>
<dbReference type="FunFam" id="3.30.70.330:FF:000356">
    <property type="entry name" value="Translation initiation factor 4B"/>
    <property type="match status" value="1"/>
</dbReference>
<dbReference type="PANTHER" id="PTHR23236:SF11">
    <property type="entry name" value="EUKARYOTIC TRANSLATION INITIATION FACTOR 4H"/>
    <property type="match status" value="1"/>
</dbReference>
<evidence type="ECO:0000256" key="4">
    <source>
        <dbReference type="SAM" id="SignalP"/>
    </source>
</evidence>
<reference evidence="6" key="1">
    <citation type="journal article" date="2020" name="Stud. Mycol.">
        <title>101 Dothideomycetes genomes: a test case for predicting lifestyles and emergence of pathogens.</title>
        <authorList>
            <person name="Haridas S."/>
            <person name="Albert R."/>
            <person name="Binder M."/>
            <person name="Bloem J."/>
            <person name="Labutti K."/>
            <person name="Salamov A."/>
            <person name="Andreopoulos B."/>
            <person name="Baker S."/>
            <person name="Barry K."/>
            <person name="Bills G."/>
            <person name="Bluhm B."/>
            <person name="Cannon C."/>
            <person name="Castanera R."/>
            <person name="Culley D."/>
            <person name="Daum C."/>
            <person name="Ezra D."/>
            <person name="Gonzalez J."/>
            <person name="Henrissat B."/>
            <person name="Kuo A."/>
            <person name="Liang C."/>
            <person name="Lipzen A."/>
            <person name="Lutzoni F."/>
            <person name="Magnuson J."/>
            <person name="Mondo S."/>
            <person name="Nolan M."/>
            <person name="Ohm R."/>
            <person name="Pangilinan J."/>
            <person name="Park H.-J."/>
            <person name="Ramirez L."/>
            <person name="Alfaro M."/>
            <person name="Sun H."/>
            <person name="Tritt A."/>
            <person name="Yoshinaga Y."/>
            <person name="Zwiers L.-H."/>
            <person name="Turgeon B."/>
            <person name="Goodwin S."/>
            <person name="Spatafora J."/>
            <person name="Crous P."/>
            <person name="Grigoriev I."/>
        </authorList>
    </citation>
    <scope>NUCLEOTIDE SEQUENCE</scope>
    <source>
        <strain evidence="6">CBS 627.86</strain>
    </source>
</reference>
<proteinExistence type="predicted"/>
<dbReference type="InterPro" id="IPR000504">
    <property type="entry name" value="RRM_dom"/>
</dbReference>
<dbReference type="PANTHER" id="PTHR23236">
    <property type="entry name" value="EUKARYOTIC TRANSLATION INITIATION FACTOR 4B/4H"/>
    <property type="match status" value="1"/>
</dbReference>
<feature type="compositionally biased region" description="Basic and acidic residues" evidence="3">
    <location>
        <begin position="270"/>
        <end position="286"/>
    </location>
</feature>
<dbReference type="SUPFAM" id="SSF54928">
    <property type="entry name" value="RNA-binding domain, RBD"/>
    <property type="match status" value="1"/>
</dbReference>
<feature type="compositionally biased region" description="Basic and acidic residues" evidence="3">
    <location>
        <begin position="401"/>
        <end position="444"/>
    </location>
</feature>
<feature type="compositionally biased region" description="Basic and acidic residues" evidence="3">
    <location>
        <begin position="303"/>
        <end position="315"/>
    </location>
</feature>
<feature type="region of interest" description="Disordered" evidence="3">
    <location>
        <begin position="179"/>
        <end position="563"/>
    </location>
</feature>
<keyword evidence="7" id="KW-1185">Reference proteome</keyword>
<dbReference type="Pfam" id="PF00076">
    <property type="entry name" value="RRM_1"/>
    <property type="match status" value="1"/>
</dbReference>
<dbReference type="InterPro" id="IPR012677">
    <property type="entry name" value="Nucleotide-bd_a/b_plait_sf"/>
</dbReference>
<evidence type="ECO:0000313" key="7">
    <source>
        <dbReference type="Proteomes" id="UP000799770"/>
    </source>
</evidence>
<dbReference type="Proteomes" id="UP000799770">
    <property type="component" value="Unassembled WGS sequence"/>
</dbReference>
<keyword evidence="4" id="KW-0732">Signal</keyword>
<feature type="compositionally biased region" description="Basic and acidic residues" evidence="3">
    <location>
        <begin position="229"/>
        <end position="257"/>
    </location>
</feature>
<dbReference type="EMBL" id="ML977329">
    <property type="protein sequence ID" value="KAF2113019.1"/>
    <property type="molecule type" value="Genomic_DNA"/>
</dbReference>
<name>A0A6A5Z0N9_9PLEO</name>
<keyword evidence="1 2" id="KW-0694">RNA-binding</keyword>
<sequence>MHSLTATAALRLATGLRTVWLIVCFPGPKKTQQKMSLGDFLGDQSLGSWADEMEDMPLANRSGYGGERRTFSSAGGFGSDRGGFASAGERGGYAVREELPLPSKPPYTAHLGNLSFDATEGDIMDFFSSCEVTNVRIVEDKLDRKPKGFGYVEFGSLDGLKKALDLSGTQFQGRNIRVSVAEPPKDREQTKDMSDWTRRGPLPDLPGGGRRPSDRGGFNRFDAGASDAGSERGERRRPPPFEGDGKSRDFGNWERKGPLSPVPSAGPMREGGRLRSNEGGPRERRQSPAWGEGRSGGSQDGSRPPRRENQDRPQYDRQPTAPELDNQWRSRMRPDAPAKSPTSTPDASVPSSPAPQPAAPATRPRLNLQKRTVSEAEPAPASSTSDSKSNPFGAARPIDTATREREIEEKRQLTIRQKREADDKAREEKKTKEAADKTAAKDKAPLSPTAEKNENGTEEKPATRNYEILQRANDEDAEEEDTDGIDASANGEIVDDKDIKPKEVVRDPPQAGGAWRRKSGTPAAPADSTTEKLEDDGWSTVTKDTKKSRRGGGSSQTTRAIAS</sequence>
<gene>
    <name evidence="6" type="ORF">BDV96DRAFT_497282</name>
</gene>
<evidence type="ECO:0000256" key="2">
    <source>
        <dbReference type="PROSITE-ProRule" id="PRU00176"/>
    </source>
</evidence>
<feature type="compositionally biased region" description="Low complexity" evidence="3">
    <location>
        <begin position="340"/>
        <end position="351"/>
    </location>
</feature>
<feature type="compositionally biased region" description="Basic and acidic residues" evidence="3">
    <location>
        <begin position="451"/>
        <end position="462"/>
    </location>
</feature>
<evidence type="ECO:0000313" key="6">
    <source>
        <dbReference type="EMBL" id="KAF2113019.1"/>
    </source>
</evidence>
<feature type="domain" description="RRM" evidence="5">
    <location>
        <begin position="107"/>
        <end position="183"/>
    </location>
</feature>
<evidence type="ECO:0000256" key="3">
    <source>
        <dbReference type="SAM" id="MobiDB-lite"/>
    </source>
</evidence>
<dbReference type="GO" id="GO:0005730">
    <property type="term" value="C:nucleolus"/>
    <property type="evidence" value="ECO:0007669"/>
    <property type="project" value="TreeGrafter"/>
</dbReference>
<dbReference type="GO" id="GO:0003723">
    <property type="term" value="F:RNA binding"/>
    <property type="evidence" value="ECO:0007669"/>
    <property type="project" value="UniProtKB-UniRule"/>
</dbReference>
<dbReference type="InterPro" id="IPR035979">
    <property type="entry name" value="RBD_domain_sf"/>
</dbReference>
<dbReference type="PROSITE" id="PS50102">
    <property type="entry name" value="RRM"/>
    <property type="match status" value="1"/>
</dbReference>
<evidence type="ECO:0000256" key="1">
    <source>
        <dbReference type="ARBA" id="ARBA00022884"/>
    </source>
</evidence>
<dbReference type="Gene3D" id="3.30.70.330">
    <property type="match status" value="1"/>
</dbReference>
<organism evidence="6 7">
    <name type="scientific">Lophiotrema nucula</name>
    <dbReference type="NCBI Taxonomy" id="690887"/>
    <lineage>
        <taxon>Eukaryota</taxon>
        <taxon>Fungi</taxon>
        <taxon>Dikarya</taxon>
        <taxon>Ascomycota</taxon>
        <taxon>Pezizomycotina</taxon>
        <taxon>Dothideomycetes</taxon>
        <taxon>Pleosporomycetidae</taxon>
        <taxon>Pleosporales</taxon>
        <taxon>Lophiotremataceae</taxon>
        <taxon>Lophiotrema</taxon>
    </lineage>
</organism>
<feature type="signal peptide" evidence="4">
    <location>
        <begin position="1"/>
        <end position="15"/>
    </location>
</feature>
<evidence type="ECO:0000259" key="5">
    <source>
        <dbReference type="PROSITE" id="PS50102"/>
    </source>
</evidence>
<feature type="compositionally biased region" description="Basic and acidic residues" evidence="3">
    <location>
        <begin position="183"/>
        <end position="198"/>
    </location>
</feature>
<feature type="chain" id="PRO_5025353491" description="RRM domain-containing protein" evidence="4">
    <location>
        <begin position="16"/>
        <end position="563"/>
    </location>
</feature>
<dbReference type="OrthoDB" id="48651at2759"/>
<accession>A0A6A5Z0N9</accession>
<dbReference type="SMART" id="SM00360">
    <property type="entry name" value="RRM"/>
    <property type="match status" value="1"/>
</dbReference>
<dbReference type="AlphaFoldDB" id="A0A6A5Z0N9"/>
<feature type="compositionally biased region" description="Acidic residues" evidence="3">
    <location>
        <begin position="475"/>
        <end position="484"/>
    </location>
</feature>
<feature type="compositionally biased region" description="Basic and acidic residues" evidence="3">
    <location>
        <begin position="494"/>
        <end position="506"/>
    </location>
</feature>